<dbReference type="HOGENOM" id="CLU_2971653_0_0_11"/>
<name>D3F3Y1_CONWI</name>
<dbReference type="RefSeq" id="WP_012931517.1">
    <property type="nucleotide sequence ID" value="NC_013739.1"/>
</dbReference>
<reference evidence="1 2" key="1">
    <citation type="journal article" date="2010" name="Stand. Genomic Sci.">
        <title>Complete genome sequence of Conexibacter woesei type strain (ID131577).</title>
        <authorList>
            <person name="Pukall R."/>
            <person name="Lapidus A."/>
            <person name="Glavina Del Rio T."/>
            <person name="Copeland A."/>
            <person name="Tice H."/>
            <person name="Cheng J.-F."/>
            <person name="Lucas S."/>
            <person name="Chen F."/>
            <person name="Nolan M."/>
            <person name="Bruce D."/>
            <person name="Goodwin L."/>
            <person name="Pitluck S."/>
            <person name="Mavromatis K."/>
            <person name="Ivanova N."/>
            <person name="Ovchinnikova G."/>
            <person name="Pati A."/>
            <person name="Chen A."/>
            <person name="Palaniappan K."/>
            <person name="Land M."/>
            <person name="Hauser L."/>
            <person name="Chang Y.-J."/>
            <person name="Jeffries C.D."/>
            <person name="Chain P."/>
            <person name="Meincke L."/>
            <person name="Sims D."/>
            <person name="Brettin T."/>
            <person name="Detter J.C."/>
            <person name="Rohde M."/>
            <person name="Goeker M."/>
            <person name="Bristow J."/>
            <person name="Eisen J.A."/>
            <person name="Markowitz V."/>
            <person name="Kyrpides N.C."/>
            <person name="Klenk H.-P."/>
            <person name="Hugenholtz P."/>
        </authorList>
    </citation>
    <scope>NUCLEOTIDE SEQUENCE [LARGE SCALE GENOMIC DNA]</scope>
    <source>
        <strain evidence="2">DSM 14684 / CIP 108061 / JCM 11494 / NBRC 100937 / ID131577</strain>
    </source>
</reference>
<evidence type="ECO:0000313" key="1">
    <source>
        <dbReference type="EMBL" id="ADB48464.1"/>
    </source>
</evidence>
<dbReference type="STRING" id="469383.Cwoe_0028"/>
<organism evidence="1 2">
    <name type="scientific">Conexibacter woesei (strain DSM 14684 / CCUG 47730 / CIP 108061 / JCM 11494 / NBRC 100937 / ID131577)</name>
    <dbReference type="NCBI Taxonomy" id="469383"/>
    <lineage>
        <taxon>Bacteria</taxon>
        <taxon>Bacillati</taxon>
        <taxon>Actinomycetota</taxon>
        <taxon>Thermoleophilia</taxon>
        <taxon>Solirubrobacterales</taxon>
        <taxon>Conexibacteraceae</taxon>
        <taxon>Conexibacter</taxon>
    </lineage>
</organism>
<dbReference type="EMBL" id="CP001854">
    <property type="protein sequence ID" value="ADB48464.1"/>
    <property type="molecule type" value="Genomic_DNA"/>
</dbReference>
<dbReference type="KEGG" id="cwo:Cwoe_0028"/>
<protein>
    <submittedName>
        <fullName evidence="1">Uncharacterized protein</fullName>
    </submittedName>
</protein>
<reference evidence="2" key="2">
    <citation type="submission" date="2010-01" db="EMBL/GenBank/DDBJ databases">
        <title>The complete genome of Conexibacter woesei DSM 14684.</title>
        <authorList>
            <consortium name="US DOE Joint Genome Institute (JGI-PGF)"/>
            <person name="Lucas S."/>
            <person name="Copeland A."/>
            <person name="Lapidus A."/>
            <person name="Glavina del Rio T."/>
            <person name="Dalin E."/>
            <person name="Tice H."/>
            <person name="Bruce D."/>
            <person name="Goodwin L."/>
            <person name="Pitluck S."/>
            <person name="Kyrpides N."/>
            <person name="Mavromatis K."/>
            <person name="Ivanova N."/>
            <person name="Mikhailova N."/>
            <person name="Chertkov O."/>
            <person name="Brettin T."/>
            <person name="Detter J.C."/>
            <person name="Han C."/>
            <person name="Larimer F."/>
            <person name="Land M."/>
            <person name="Hauser L."/>
            <person name="Markowitz V."/>
            <person name="Cheng J.-F."/>
            <person name="Hugenholtz P."/>
            <person name="Woyke T."/>
            <person name="Wu D."/>
            <person name="Pukall R."/>
            <person name="Steenblock K."/>
            <person name="Schneider S."/>
            <person name="Klenk H.-P."/>
            <person name="Eisen J.A."/>
        </authorList>
    </citation>
    <scope>NUCLEOTIDE SEQUENCE [LARGE SCALE GENOMIC DNA]</scope>
    <source>
        <strain evidence="2">DSM 14684 / CIP 108061 / JCM 11494 / NBRC 100937 / ID131577</strain>
    </source>
</reference>
<gene>
    <name evidence="1" type="ordered locus">Cwoe_0028</name>
</gene>
<proteinExistence type="predicted"/>
<accession>D3F3Y1</accession>
<dbReference type="Proteomes" id="UP000008229">
    <property type="component" value="Chromosome"/>
</dbReference>
<keyword evidence="2" id="KW-1185">Reference proteome</keyword>
<sequence length="58" mass="6515">MPDRVPQQDAELAALLARLALDDLPEPLVRAVVESLEWAVRLDREAASRVERGPTRPR</sequence>
<evidence type="ECO:0000313" key="2">
    <source>
        <dbReference type="Proteomes" id="UP000008229"/>
    </source>
</evidence>
<dbReference type="AlphaFoldDB" id="D3F3Y1"/>